<evidence type="ECO:0000313" key="1">
    <source>
        <dbReference type="EMBL" id="KAK7481059.1"/>
    </source>
</evidence>
<dbReference type="Proteomes" id="UP001519460">
    <property type="component" value="Unassembled WGS sequence"/>
</dbReference>
<proteinExistence type="predicted"/>
<feature type="non-terminal residue" evidence="1">
    <location>
        <position position="1"/>
    </location>
</feature>
<name>A0ABD0K1J9_9CAEN</name>
<comment type="caution">
    <text evidence="1">The sequence shown here is derived from an EMBL/GenBank/DDBJ whole genome shotgun (WGS) entry which is preliminary data.</text>
</comment>
<gene>
    <name evidence="1" type="ORF">BaRGS_00027695</name>
</gene>
<reference evidence="1 2" key="1">
    <citation type="journal article" date="2023" name="Sci. Data">
        <title>Genome assembly of the Korean intertidal mud-creeper Batillaria attramentaria.</title>
        <authorList>
            <person name="Patra A.K."/>
            <person name="Ho P.T."/>
            <person name="Jun S."/>
            <person name="Lee S.J."/>
            <person name="Kim Y."/>
            <person name="Won Y.J."/>
        </authorList>
    </citation>
    <scope>NUCLEOTIDE SEQUENCE [LARGE SCALE GENOMIC DNA]</scope>
    <source>
        <strain evidence="1">Wonlab-2016</strain>
    </source>
</reference>
<evidence type="ECO:0000313" key="2">
    <source>
        <dbReference type="Proteomes" id="UP001519460"/>
    </source>
</evidence>
<dbReference type="EMBL" id="JACVVK020000268">
    <property type="protein sequence ID" value="KAK7481059.1"/>
    <property type="molecule type" value="Genomic_DNA"/>
</dbReference>
<organism evidence="1 2">
    <name type="scientific">Batillaria attramentaria</name>
    <dbReference type="NCBI Taxonomy" id="370345"/>
    <lineage>
        <taxon>Eukaryota</taxon>
        <taxon>Metazoa</taxon>
        <taxon>Spiralia</taxon>
        <taxon>Lophotrochozoa</taxon>
        <taxon>Mollusca</taxon>
        <taxon>Gastropoda</taxon>
        <taxon>Caenogastropoda</taxon>
        <taxon>Sorbeoconcha</taxon>
        <taxon>Cerithioidea</taxon>
        <taxon>Batillariidae</taxon>
        <taxon>Batillaria</taxon>
    </lineage>
</organism>
<dbReference type="AlphaFoldDB" id="A0ABD0K1J9"/>
<accession>A0ABD0K1J9</accession>
<protein>
    <submittedName>
        <fullName evidence="1">Uncharacterized protein</fullName>
    </submittedName>
</protein>
<sequence length="54" mass="5895">HRCTDATHNSIGGRDVPLFLCCCGSAATEACKNRTDRLRFMNLPAPPSAVRAEY</sequence>
<keyword evidence="2" id="KW-1185">Reference proteome</keyword>